<keyword evidence="4" id="KW-0472">Membrane</keyword>
<evidence type="ECO:0000313" key="8">
    <source>
        <dbReference type="Proteomes" id="UP000614272"/>
    </source>
</evidence>
<dbReference type="InterPro" id="IPR010583">
    <property type="entry name" value="MipA"/>
</dbReference>
<gene>
    <name evidence="7" type="primary">mipA</name>
    <name evidence="7" type="ORF">GCM10011357_26670</name>
</gene>
<protein>
    <submittedName>
        <fullName evidence="7">Outer membrane MltA-interaction protein MipA</fullName>
    </submittedName>
</protein>
<reference evidence="8" key="1">
    <citation type="journal article" date="2019" name="Int. J. Syst. Evol. Microbiol.">
        <title>The Global Catalogue of Microorganisms (GCM) 10K type strain sequencing project: providing services to taxonomists for standard genome sequencing and annotation.</title>
        <authorList>
            <consortium name="The Broad Institute Genomics Platform"/>
            <consortium name="The Broad Institute Genome Sequencing Center for Infectious Disease"/>
            <person name="Wu L."/>
            <person name="Ma J."/>
        </authorList>
    </citation>
    <scope>NUCLEOTIDE SEQUENCE [LARGE SCALE GENOMIC DNA]</scope>
    <source>
        <strain evidence="8">CGMCC 1.12923</strain>
    </source>
</reference>
<proteinExistence type="inferred from homology"/>
<evidence type="ECO:0000256" key="4">
    <source>
        <dbReference type="ARBA" id="ARBA00023136"/>
    </source>
</evidence>
<evidence type="ECO:0000313" key="7">
    <source>
        <dbReference type="EMBL" id="GGD70272.1"/>
    </source>
</evidence>
<dbReference type="PANTHER" id="PTHR38776:SF1">
    <property type="entry name" value="MLTA-INTERACTING PROTEIN-RELATED"/>
    <property type="match status" value="1"/>
</dbReference>
<evidence type="ECO:0000256" key="5">
    <source>
        <dbReference type="ARBA" id="ARBA00023237"/>
    </source>
</evidence>
<evidence type="ECO:0000256" key="6">
    <source>
        <dbReference type="SAM" id="SignalP"/>
    </source>
</evidence>
<feature type="chain" id="PRO_5045518954" evidence="6">
    <location>
        <begin position="20"/>
        <end position="284"/>
    </location>
</feature>
<evidence type="ECO:0000256" key="3">
    <source>
        <dbReference type="ARBA" id="ARBA00022729"/>
    </source>
</evidence>
<feature type="signal peptide" evidence="6">
    <location>
        <begin position="1"/>
        <end position="19"/>
    </location>
</feature>
<dbReference type="EMBL" id="BMGJ01000011">
    <property type="protein sequence ID" value="GGD70272.1"/>
    <property type="molecule type" value="Genomic_DNA"/>
</dbReference>
<dbReference type="PANTHER" id="PTHR38776">
    <property type="entry name" value="MLTA-INTERACTING PROTEIN-RELATED"/>
    <property type="match status" value="1"/>
</dbReference>
<keyword evidence="3 6" id="KW-0732">Signal</keyword>
<dbReference type="Pfam" id="PF06629">
    <property type="entry name" value="MipA"/>
    <property type="match status" value="1"/>
</dbReference>
<accession>A0ABQ1RHC0</accession>
<comment type="subcellular location">
    <subcellularLocation>
        <location evidence="1">Cell outer membrane</location>
    </subcellularLocation>
</comment>
<evidence type="ECO:0000256" key="2">
    <source>
        <dbReference type="ARBA" id="ARBA00005722"/>
    </source>
</evidence>
<name>A0ABQ1RHC0_9ALTE</name>
<keyword evidence="5" id="KW-0998">Cell outer membrane</keyword>
<evidence type="ECO:0000256" key="1">
    <source>
        <dbReference type="ARBA" id="ARBA00004442"/>
    </source>
</evidence>
<dbReference type="RefSeq" id="WP_099035328.1">
    <property type="nucleotide sequence ID" value="NZ_BMGJ01000011.1"/>
</dbReference>
<organism evidence="7 8">
    <name type="scientific">Lacimicrobium alkaliphilum</name>
    <dbReference type="NCBI Taxonomy" id="1526571"/>
    <lineage>
        <taxon>Bacteria</taxon>
        <taxon>Pseudomonadati</taxon>
        <taxon>Pseudomonadota</taxon>
        <taxon>Gammaproteobacteria</taxon>
        <taxon>Alteromonadales</taxon>
        <taxon>Alteromonadaceae</taxon>
        <taxon>Lacimicrobium</taxon>
    </lineage>
</organism>
<sequence>MKTLLLSLCLFLSVLTCRSAESCEYGAGQCVDKQDWQFGLALGIGVRTNPLVDGDNIPLLLLPDIAWYGESFYLDNDEFGYQWYDSGEVALETFVNLNKEAAYFRYFHPSNVLFSNFSLSASFIGPARVPPPEVSKDDVATRRWAVNGGARIHIRQQQGEWQLAALTDVSSVHHGHQLSLSYSRMWQAGGWRIVLTPSLTWKSAALTDYYYGLGERDGVLLSYYFSGGSGWQPGLDLTVTKPLSEKWLMLFKASHTELHDGMTGSPLVQEGSINTLFMGAAYRF</sequence>
<comment type="similarity">
    <text evidence="2">Belongs to the MipA/OmpV family.</text>
</comment>
<keyword evidence="8" id="KW-1185">Reference proteome</keyword>
<comment type="caution">
    <text evidence="7">The sequence shown here is derived from an EMBL/GenBank/DDBJ whole genome shotgun (WGS) entry which is preliminary data.</text>
</comment>
<dbReference type="Proteomes" id="UP000614272">
    <property type="component" value="Unassembled WGS sequence"/>
</dbReference>